<evidence type="ECO:0000313" key="3">
    <source>
        <dbReference type="Proteomes" id="UP000492820"/>
    </source>
</evidence>
<dbReference type="AlphaFoldDB" id="A0A068WRY8"/>
<evidence type="ECO:0000313" key="2">
    <source>
        <dbReference type="EMBL" id="CDS22576.1"/>
    </source>
</evidence>
<gene>
    <name evidence="2" type="ORF">EgrG_001173300</name>
</gene>
<feature type="region of interest" description="Disordered" evidence="1">
    <location>
        <begin position="57"/>
        <end position="143"/>
    </location>
</feature>
<feature type="compositionally biased region" description="Polar residues" evidence="1">
    <location>
        <begin position="108"/>
        <end position="118"/>
    </location>
</feature>
<accession>A0A068WRY8</accession>
<reference evidence="2" key="2">
    <citation type="submission" date="2014-06" db="EMBL/GenBank/DDBJ databases">
        <authorList>
            <person name="Aslett M."/>
        </authorList>
    </citation>
    <scope>NUCLEOTIDE SEQUENCE</scope>
</reference>
<protein>
    <submittedName>
        <fullName evidence="2 4">Uncharacterized protein</fullName>
    </submittedName>
</protein>
<name>A0A068WRY8_ECHGR</name>
<dbReference type="WBParaSite" id="EgrG_001173300">
    <property type="protein sequence ID" value="EgrG_001173300"/>
    <property type="gene ID" value="EgrG_001173300"/>
</dbReference>
<reference evidence="4" key="3">
    <citation type="submission" date="2020-10" db="UniProtKB">
        <authorList>
            <consortium name="WormBaseParasite"/>
        </authorList>
    </citation>
    <scope>IDENTIFICATION</scope>
</reference>
<evidence type="ECO:0000313" key="4">
    <source>
        <dbReference type="WBParaSite" id="EgrG_001173300"/>
    </source>
</evidence>
<reference evidence="2 3" key="1">
    <citation type="journal article" date="2013" name="Nature">
        <title>The genomes of four tapeworm species reveal adaptations to parasitism.</title>
        <authorList>
            <person name="Tsai I.J."/>
            <person name="Zarowiecki M."/>
            <person name="Holroyd N."/>
            <person name="Garciarrubio A."/>
            <person name="Sanchez-Flores A."/>
            <person name="Brooks K.L."/>
            <person name="Tracey A."/>
            <person name="Bobes R.J."/>
            <person name="Fragoso G."/>
            <person name="Sciutto E."/>
            <person name="Aslett M."/>
            <person name="Beasley H."/>
            <person name="Bennett H.M."/>
            <person name="Cai J."/>
            <person name="Camicia F."/>
            <person name="Clark R."/>
            <person name="Cucher M."/>
            <person name="De Silva N."/>
            <person name="Day T.A."/>
            <person name="Deplazes P."/>
            <person name="Estrada K."/>
            <person name="Fernandez C."/>
            <person name="Holland P.W."/>
            <person name="Hou J."/>
            <person name="Hu S."/>
            <person name="Huckvale T."/>
            <person name="Hung S.S."/>
            <person name="Kamenetzky L."/>
            <person name="Keane J.A."/>
            <person name="Kiss F."/>
            <person name="Koziol U."/>
            <person name="Lambert O."/>
            <person name="Liu K."/>
            <person name="Luo X."/>
            <person name="Luo Y."/>
            <person name="Macchiaroli N."/>
            <person name="Nichol S."/>
            <person name="Paps J."/>
            <person name="Parkinson J."/>
            <person name="Pouchkina-Stantcheva N."/>
            <person name="Riddiford N."/>
            <person name="Rosenzvit M."/>
            <person name="Salinas G."/>
            <person name="Wasmuth J.D."/>
            <person name="Zamanian M."/>
            <person name="Zheng Y."/>
            <person name="Cai X."/>
            <person name="Soberon X."/>
            <person name="Olson P.D."/>
            <person name="Laclette J.P."/>
            <person name="Brehm K."/>
            <person name="Berriman M."/>
            <person name="Garciarrubio A."/>
            <person name="Bobes R.J."/>
            <person name="Fragoso G."/>
            <person name="Sanchez-Flores A."/>
            <person name="Estrada K."/>
            <person name="Cevallos M.A."/>
            <person name="Morett E."/>
            <person name="Gonzalez V."/>
            <person name="Portillo T."/>
            <person name="Ochoa-Leyva A."/>
            <person name="Jose M.V."/>
            <person name="Sciutto E."/>
            <person name="Landa A."/>
            <person name="Jimenez L."/>
            <person name="Valdes V."/>
            <person name="Carrero J.C."/>
            <person name="Larralde C."/>
            <person name="Morales-Montor J."/>
            <person name="Limon-Lason J."/>
            <person name="Soberon X."/>
            <person name="Laclette J.P."/>
        </authorList>
    </citation>
    <scope>NUCLEOTIDE SEQUENCE [LARGE SCALE GENOMIC DNA]</scope>
</reference>
<dbReference type="EMBL" id="LK028587">
    <property type="protein sequence ID" value="CDS22576.1"/>
    <property type="molecule type" value="Genomic_DNA"/>
</dbReference>
<proteinExistence type="predicted"/>
<organism evidence="2">
    <name type="scientific">Echinococcus granulosus</name>
    <name type="common">Hydatid tapeworm</name>
    <dbReference type="NCBI Taxonomy" id="6210"/>
    <lineage>
        <taxon>Eukaryota</taxon>
        <taxon>Metazoa</taxon>
        <taxon>Spiralia</taxon>
        <taxon>Lophotrochozoa</taxon>
        <taxon>Platyhelminthes</taxon>
        <taxon>Cestoda</taxon>
        <taxon>Eucestoda</taxon>
        <taxon>Cyclophyllidea</taxon>
        <taxon>Taeniidae</taxon>
        <taxon>Echinococcus</taxon>
        <taxon>Echinococcus granulosus group</taxon>
    </lineage>
</organism>
<evidence type="ECO:0000256" key="1">
    <source>
        <dbReference type="SAM" id="MobiDB-lite"/>
    </source>
</evidence>
<sequence length="173" mass="18605">MYDNTNAAESFLVSADFQVVEVLLPNECVPWQYLPNMAEMPSLLQFTAVMEQGKIRRPLPPLPSQRPETGGGYKCDIIPSEPNSVPPLPSTPSNGLFVSSGDCGGNTCGPNPTTNRGNVRNVDTEAAPAPPASKDNSRGNLEASLSAALNRLLLQRRQYLSEDKDGDSDSSQQ</sequence>
<dbReference type="Proteomes" id="UP000492820">
    <property type="component" value="Unassembled WGS sequence"/>
</dbReference>